<proteinExistence type="predicted"/>
<dbReference type="RefSeq" id="WP_192772837.1">
    <property type="nucleotide sequence ID" value="NZ_JADBEB010000001.1"/>
</dbReference>
<accession>A0A927MKA8</accession>
<dbReference type="AlphaFoldDB" id="A0A927MKA8"/>
<evidence type="ECO:0000313" key="2">
    <source>
        <dbReference type="Proteomes" id="UP000649753"/>
    </source>
</evidence>
<organism evidence="1 2">
    <name type="scientific">Plantactinospora soyae</name>
    <dbReference type="NCBI Taxonomy" id="1544732"/>
    <lineage>
        <taxon>Bacteria</taxon>
        <taxon>Bacillati</taxon>
        <taxon>Actinomycetota</taxon>
        <taxon>Actinomycetes</taxon>
        <taxon>Micromonosporales</taxon>
        <taxon>Micromonosporaceae</taxon>
        <taxon>Plantactinospora</taxon>
    </lineage>
</organism>
<dbReference type="EMBL" id="JADBEB010000001">
    <property type="protein sequence ID" value="MBE1492730.1"/>
    <property type="molecule type" value="Genomic_DNA"/>
</dbReference>
<sequence length="73" mass="8079">MIDGSPTEAMREERTAMEIDKLKIVEWLHGRGQHARADWVAKTLPDRVDTVRNSGLLATLGLDPADLADQPAK</sequence>
<reference evidence="1" key="1">
    <citation type="submission" date="2020-10" db="EMBL/GenBank/DDBJ databases">
        <title>Sequencing the genomes of 1000 actinobacteria strains.</title>
        <authorList>
            <person name="Klenk H.-P."/>
        </authorList>
    </citation>
    <scope>NUCLEOTIDE SEQUENCE</scope>
    <source>
        <strain evidence="1">DSM 46832</strain>
    </source>
</reference>
<protein>
    <submittedName>
        <fullName evidence="1">Uncharacterized protein</fullName>
    </submittedName>
</protein>
<comment type="caution">
    <text evidence="1">The sequence shown here is derived from an EMBL/GenBank/DDBJ whole genome shotgun (WGS) entry which is preliminary data.</text>
</comment>
<name>A0A927MKA8_9ACTN</name>
<evidence type="ECO:0000313" key="1">
    <source>
        <dbReference type="EMBL" id="MBE1492730.1"/>
    </source>
</evidence>
<keyword evidence="2" id="KW-1185">Reference proteome</keyword>
<dbReference type="Proteomes" id="UP000649753">
    <property type="component" value="Unassembled WGS sequence"/>
</dbReference>
<gene>
    <name evidence="1" type="ORF">H4W31_008368</name>
</gene>